<dbReference type="InterPro" id="IPR036188">
    <property type="entry name" value="FAD/NAD-bd_sf"/>
</dbReference>
<evidence type="ECO:0000256" key="1">
    <source>
        <dbReference type="ARBA" id="ARBA00006442"/>
    </source>
</evidence>
<keyword evidence="4" id="KW-0560">Oxidoreductase</keyword>
<dbReference type="RefSeq" id="XP_013896979.1">
    <property type="nucleotide sequence ID" value="XM_014041525.1"/>
</dbReference>
<name>A0A0D2M2V9_9CHLO</name>
<dbReference type="OrthoDB" id="202203at2759"/>
<keyword evidence="3" id="KW-0274">FAD</keyword>
<evidence type="ECO:0000259" key="5">
    <source>
        <dbReference type="Pfam" id="PF07992"/>
    </source>
</evidence>
<gene>
    <name evidence="6" type="ORF">MNEG_10003</name>
</gene>
<organism evidence="6 7">
    <name type="scientific">Monoraphidium neglectum</name>
    <dbReference type="NCBI Taxonomy" id="145388"/>
    <lineage>
        <taxon>Eukaryota</taxon>
        <taxon>Viridiplantae</taxon>
        <taxon>Chlorophyta</taxon>
        <taxon>core chlorophytes</taxon>
        <taxon>Chlorophyceae</taxon>
        <taxon>CS clade</taxon>
        <taxon>Sphaeropleales</taxon>
        <taxon>Selenastraceae</taxon>
        <taxon>Monoraphidium</taxon>
    </lineage>
</organism>
<dbReference type="PRINTS" id="PR00368">
    <property type="entry name" value="FADPNR"/>
</dbReference>
<dbReference type="GO" id="GO:0004174">
    <property type="term" value="F:electron-transferring-flavoprotein dehydrogenase activity"/>
    <property type="evidence" value="ECO:0007669"/>
    <property type="project" value="TreeGrafter"/>
</dbReference>
<keyword evidence="7" id="KW-1185">Reference proteome</keyword>
<dbReference type="STRING" id="145388.A0A0D2M2V9"/>
<sequence length="385" mass="39873">MGVSGKAKVLVIGAGFAGVPLAIELTSKGLDVTLVDSKPYFEVVFANARTLVEPADLKPHGVFVQGHVKELHPIHALLDDGRRLDFDFAAVCTGSSQQFGKGGAATIEERRAELKAQHDALVAAPAVVVVGGGPLGVELVGEVATDMPSKPTFLVHSGDRLMPSLPPRASRLALSWLKGHGCKVLLNNRLQLDPASDPASAPAGPLVTAKGEELPRGALVLWATGTRPATGLMKPALAEALDSDGLIKATNQYRAAPRGAQVEPTLQVVGHPTLFALGDANNVKEEKLAYLAQAQAPVVAGNIAALAAAKEAAAAGGAAGQAAHPPKLSAWRPGMGLPTIMIVSLGRSYGVAHLAYFTFGGWLVSKIKDINTFISKSRHGVCLAP</sequence>
<evidence type="ECO:0000256" key="2">
    <source>
        <dbReference type="ARBA" id="ARBA00022630"/>
    </source>
</evidence>
<dbReference type="Gene3D" id="3.50.50.100">
    <property type="match status" value="1"/>
</dbReference>
<evidence type="ECO:0000313" key="7">
    <source>
        <dbReference type="Proteomes" id="UP000054498"/>
    </source>
</evidence>
<dbReference type="InterPro" id="IPR023753">
    <property type="entry name" value="FAD/NAD-binding_dom"/>
</dbReference>
<evidence type="ECO:0000256" key="3">
    <source>
        <dbReference type="ARBA" id="ARBA00022827"/>
    </source>
</evidence>
<dbReference type="Proteomes" id="UP000054498">
    <property type="component" value="Unassembled WGS sequence"/>
</dbReference>
<evidence type="ECO:0000256" key="4">
    <source>
        <dbReference type="ARBA" id="ARBA00023002"/>
    </source>
</evidence>
<keyword evidence="2" id="KW-0285">Flavoprotein</keyword>
<dbReference type="KEGG" id="mng:MNEG_10003"/>
<evidence type="ECO:0000313" key="6">
    <source>
        <dbReference type="EMBL" id="KIY97959.1"/>
    </source>
</evidence>
<dbReference type="GO" id="GO:0005737">
    <property type="term" value="C:cytoplasm"/>
    <property type="evidence" value="ECO:0007669"/>
    <property type="project" value="TreeGrafter"/>
</dbReference>
<dbReference type="SUPFAM" id="SSF51905">
    <property type="entry name" value="FAD/NAD(P)-binding domain"/>
    <property type="match status" value="1"/>
</dbReference>
<dbReference type="AlphaFoldDB" id="A0A0D2M2V9"/>
<dbReference type="PANTHER" id="PTHR43735:SF3">
    <property type="entry name" value="FERROPTOSIS SUPPRESSOR PROTEIN 1"/>
    <property type="match status" value="1"/>
</dbReference>
<dbReference type="Pfam" id="PF07992">
    <property type="entry name" value="Pyr_redox_2"/>
    <property type="match status" value="1"/>
</dbReference>
<dbReference type="PANTHER" id="PTHR43735">
    <property type="entry name" value="APOPTOSIS-INDUCING FACTOR 1"/>
    <property type="match status" value="1"/>
</dbReference>
<dbReference type="EMBL" id="KK102362">
    <property type="protein sequence ID" value="KIY97959.1"/>
    <property type="molecule type" value="Genomic_DNA"/>
</dbReference>
<comment type="similarity">
    <text evidence="1">Belongs to the FAD-dependent oxidoreductase family.</text>
</comment>
<accession>A0A0D2M2V9</accession>
<dbReference type="GO" id="GO:0050660">
    <property type="term" value="F:flavin adenine dinucleotide binding"/>
    <property type="evidence" value="ECO:0007669"/>
    <property type="project" value="TreeGrafter"/>
</dbReference>
<dbReference type="GeneID" id="25727122"/>
<feature type="domain" description="FAD/NAD(P)-binding" evidence="5">
    <location>
        <begin position="8"/>
        <end position="296"/>
    </location>
</feature>
<proteinExistence type="inferred from homology"/>
<protein>
    <recommendedName>
        <fullName evidence="5">FAD/NAD(P)-binding domain-containing protein</fullName>
    </recommendedName>
</protein>
<reference evidence="6 7" key="1">
    <citation type="journal article" date="2013" name="BMC Genomics">
        <title>Reconstruction of the lipid metabolism for the microalga Monoraphidium neglectum from its genome sequence reveals characteristics suitable for biofuel production.</title>
        <authorList>
            <person name="Bogen C."/>
            <person name="Al-Dilaimi A."/>
            <person name="Albersmeier A."/>
            <person name="Wichmann J."/>
            <person name="Grundmann M."/>
            <person name="Rupp O."/>
            <person name="Lauersen K.J."/>
            <person name="Blifernez-Klassen O."/>
            <person name="Kalinowski J."/>
            <person name="Goesmann A."/>
            <person name="Mussgnug J.H."/>
            <person name="Kruse O."/>
        </authorList>
    </citation>
    <scope>NUCLEOTIDE SEQUENCE [LARGE SCALE GENOMIC DNA]</scope>
    <source>
        <strain evidence="6 7">SAG 48.87</strain>
    </source>
</reference>